<sequence length="259" mass="28843">MSSLEKREAEGHPSRDSLTPSVFAPRRGTHFLYTLAFDHRYMKVKCIMVLMPGSTISTGVNALGVWAWAQAYPTVRRLYDYLPSISEERGSSSCTQGLDEALLYMANLSLHSEVDDLLQPASELMRNPTIWWPNLGKDDKERTKAFDVLSQARMDWAVFARIAFGEPSVDTILGALDDPDASKLFFIDGPGASDKTWTYTCLFDILIGQGRKVADSVDRNRGQPALIGSHNGVVVQAEYLEHLRDIIPQKADEGRETAC</sequence>
<accession>A0AA36GD34</accession>
<evidence type="ECO:0000313" key="3">
    <source>
        <dbReference type="Proteomes" id="UP001176961"/>
    </source>
</evidence>
<organism evidence="2 3">
    <name type="scientific">Cylicocyclus nassatus</name>
    <name type="common">Nematode worm</name>
    <dbReference type="NCBI Taxonomy" id="53992"/>
    <lineage>
        <taxon>Eukaryota</taxon>
        <taxon>Metazoa</taxon>
        <taxon>Ecdysozoa</taxon>
        <taxon>Nematoda</taxon>
        <taxon>Chromadorea</taxon>
        <taxon>Rhabditida</taxon>
        <taxon>Rhabditina</taxon>
        <taxon>Rhabditomorpha</taxon>
        <taxon>Strongyloidea</taxon>
        <taxon>Strongylidae</taxon>
        <taxon>Cylicocyclus</taxon>
    </lineage>
</organism>
<evidence type="ECO:0000313" key="2">
    <source>
        <dbReference type="EMBL" id="CAJ0589597.1"/>
    </source>
</evidence>
<feature type="compositionally biased region" description="Basic and acidic residues" evidence="1">
    <location>
        <begin position="1"/>
        <end position="15"/>
    </location>
</feature>
<keyword evidence="3" id="KW-1185">Reference proteome</keyword>
<protein>
    <submittedName>
        <fullName evidence="2">Uncharacterized protein</fullName>
    </submittedName>
</protein>
<dbReference type="AlphaFoldDB" id="A0AA36GD34"/>
<gene>
    <name evidence="2" type="ORF">CYNAS_LOCUS1580</name>
</gene>
<evidence type="ECO:0000256" key="1">
    <source>
        <dbReference type="SAM" id="MobiDB-lite"/>
    </source>
</evidence>
<dbReference type="Proteomes" id="UP001176961">
    <property type="component" value="Unassembled WGS sequence"/>
</dbReference>
<proteinExistence type="predicted"/>
<reference evidence="2" key="1">
    <citation type="submission" date="2023-07" db="EMBL/GenBank/DDBJ databases">
        <authorList>
            <consortium name="CYATHOMIX"/>
        </authorList>
    </citation>
    <scope>NUCLEOTIDE SEQUENCE</scope>
    <source>
        <strain evidence="2">N/A</strain>
    </source>
</reference>
<dbReference type="EMBL" id="CATQJL010000001">
    <property type="protein sequence ID" value="CAJ0589597.1"/>
    <property type="molecule type" value="Genomic_DNA"/>
</dbReference>
<feature type="region of interest" description="Disordered" evidence="1">
    <location>
        <begin position="1"/>
        <end position="21"/>
    </location>
</feature>
<name>A0AA36GD34_CYLNA</name>
<comment type="caution">
    <text evidence="2">The sequence shown here is derived from an EMBL/GenBank/DDBJ whole genome shotgun (WGS) entry which is preliminary data.</text>
</comment>